<dbReference type="Proteomes" id="UP000501690">
    <property type="component" value="Linkage Group LG3"/>
</dbReference>
<protein>
    <submittedName>
        <fullName evidence="2">Uncharacterized protein</fullName>
    </submittedName>
</protein>
<keyword evidence="1" id="KW-0472">Membrane</keyword>
<keyword evidence="1" id="KW-1133">Transmembrane helix</keyword>
<dbReference type="EMBL" id="CP039347">
    <property type="protein sequence ID" value="QCD87742.1"/>
    <property type="molecule type" value="Genomic_DNA"/>
</dbReference>
<feature type="transmembrane region" description="Helical" evidence="1">
    <location>
        <begin position="32"/>
        <end position="54"/>
    </location>
</feature>
<name>A0A4D6LGH4_VIGUN</name>
<evidence type="ECO:0000313" key="2">
    <source>
        <dbReference type="EMBL" id="QCD87742.1"/>
    </source>
</evidence>
<evidence type="ECO:0000256" key="1">
    <source>
        <dbReference type="SAM" id="Phobius"/>
    </source>
</evidence>
<keyword evidence="1" id="KW-0812">Transmembrane</keyword>
<proteinExistence type="predicted"/>
<organism evidence="2 3">
    <name type="scientific">Vigna unguiculata</name>
    <name type="common">Cowpea</name>
    <dbReference type="NCBI Taxonomy" id="3917"/>
    <lineage>
        <taxon>Eukaryota</taxon>
        <taxon>Viridiplantae</taxon>
        <taxon>Streptophyta</taxon>
        <taxon>Embryophyta</taxon>
        <taxon>Tracheophyta</taxon>
        <taxon>Spermatophyta</taxon>
        <taxon>Magnoliopsida</taxon>
        <taxon>eudicotyledons</taxon>
        <taxon>Gunneridae</taxon>
        <taxon>Pentapetalae</taxon>
        <taxon>rosids</taxon>
        <taxon>fabids</taxon>
        <taxon>Fabales</taxon>
        <taxon>Fabaceae</taxon>
        <taxon>Papilionoideae</taxon>
        <taxon>50 kb inversion clade</taxon>
        <taxon>NPAAA clade</taxon>
        <taxon>indigoferoid/millettioid clade</taxon>
        <taxon>Phaseoleae</taxon>
        <taxon>Vigna</taxon>
    </lineage>
</organism>
<accession>A0A4D6LGH4</accession>
<gene>
    <name evidence="2" type="ORF">DEO72_LG3g2282</name>
</gene>
<keyword evidence="3" id="KW-1185">Reference proteome</keyword>
<dbReference type="AlphaFoldDB" id="A0A4D6LGH4"/>
<sequence>MCKLSFGPINLFRTLLLPTMLDMIRSQSLGDAFSRGVAVAPGLGAFWGVAILFVSSDVAGRKMRCWSRLQGSRCCIGGRFLFVHSSGRFCSRPCARMMMVTFGGTYFEP</sequence>
<evidence type="ECO:0000313" key="3">
    <source>
        <dbReference type="Proteomes" id="UP000501690"/>
    </source>
</evidence>
<reference evidence="2 3" key="1">
    <citation type="submission" date="2019-04" db="EMBL/GenBank/DDBJ databases">
        <title>An improved genome assembly and genetic linkage map for asparagus bean, Vigna unguiculata ssp. sesquipedialis.</title>
        <authorList>
            <person name="Xia Q."/>
            <person name="Zhang R."/>
            <person name="Dong Y."/>
        </authorList>
    </citation>
    <scope>NUCLEOTIDE SEQUENCE [LARGE SCALE GENOMIC DNA]</scope>
    <source>
        <tissue evidence="2">Leaf</tissue>
    </source>
</reference>